<dbReference type="Pfam" id="PF06574">
    <property type="entry name" value="FAD_syn"/>
    <property type="match status" value="1"/>
</dbReference>
<evidence type="ECO:0000313" key="17">
    <source>
        <dbReference type="EMBL" id="QDT32584.1"/>
    </source>
</evidence>
<dbReference type="NCBIfam" id="TIGR00083">
    <property type="entry name" value="ribF"/>
    <property type="match status" value="1"/>
</dbReference>
<dbReference type="Gene3D" id="3.40.50.620">
    <property type="entry name" value="HUPs"/>
    <property type="match status" value="1"/>
</dbReference>
<dbReference type="InterPro" id="IPR015864">
    <property type="entry name" value="FAD_synthase"/>
</dbReference>
<dbReference type="UniPathway" id="UPA00276">
    <property type="reaction ID" value="UER00406"/>
</dbReference>
<keyword evidence="9 15" id="KW-0418">Kinase</keyword>
<evidence type="ECO:0000313" key="18">
    <source>
        <dbReference type="Proteomes" id="UP000315724"/>
    </source>
</evidence>
<keyword evidence="11 15" id="KW-0067">ATP-binding</keyword>
<comment type="pathway">
    <text evidence="2 15">Cofactor biosynthesis; FAD biosynthesis; FAD from FMN: step 1/1.</text>
</comment>
<dbReference type="InterPro" id="IPR023465">
    <property type="entry name" value="Riboflavin_kinase_dom_sf"/>
</dbReference>
<evidence type="ECO:0000256" key="1">
    <source>
        <dbReference type="ARBA" id="ARBA00002121"/>
    </source>
</evidence>
<dbReference type="EC" id="2.7.7.2" evidence="15"/>
<evidence type="ECO:0000256" key="8">
    <source>
        <dbReference type="ARBA" id="ARBA00022741"/>
    </source>
</evidence>
<keyword evidence="12" id="KW-0511">Multifunctional enzyme</keyword>
<dbReference type="CDD" id="cd02064">
    <property type="entry name" value="FAD_synthetase_N"/>
    <property type="match status" value="1"/>
</dbReference>
<dbReference type="Proteomes" id="UP000315724">
    <property type="component" value="Chromosome"/>
</dbReference>
<keyword evidence="8 15" id="KW-0547">Nucleotide-binding</keyword>
<evidence type="ECO:0000256" key="15">
    <source>
        <dbReference type="PIRNR" id="PIRNR004491"/>
    </source>
</evidence>
<keyword evidence="6 15" id="KW-0808">Transferase</keyword>
<keyword evidence="5 15" id="KW-0288">FMN</keyword>
<dbReference type="OrthoDB" id="9803667at2"/>
<keyword evidence="10 15" id="KW-0274">FAD</keyword>
<dbReference type="InterPro" id="IPR002606">
    <property type="entry name" value="Riboflavin_kinase_bac"/>
</dbReference>
<proteinExistence type="inferred from homology"/>
<comment type="catalytic activity">
    <reaction evidence="13 15">
        <text>riboflavin + ATP = FMN + ADP + H(+)</text>
        <dbReference type="Rhea" id="RHEA:14357"/>
        <dbReference type="ChEBI" id="CHEBI:15378"/>
        <dbReference type="ChEBI" id="CHEBI:30616"/>
        <dbReference type="ChEBI" id="CHEBI:57986"/>
        <dbReference type="ChEBI" id="CHEBI:58210"/>
        <dbReference type="ChEBI" id="CHEBI:456216"/>
        <dbReference type="EC" id="2.7.1.26"/>
    </reaction>
</comment>
<dbReference type="EMBL" id="CP036267">
    <property type="protein sequence ID" value="QDT32584.1"/>
    <property type="molecule type" value="Genomic_DNA"/>
</dbReference>
<evidence type="ECO:0000256" key="3">
    <source>
        <dbReference type="ARBA" id="ARBA00005201"/>
    </source>
</evidence>
<keyword evidence="7 15" id="KW-0548">Nucleotidyltransferase</keyword>
<keyword evidence="18" id="KW-1185">Reference proteome</keyword>
<keyword evidence="4 15" id="KW-0285">Flavoprotein</keyword>
<dbReference type="GO" id="GO:0005524">
    <property type="term" value="F:ATP binding"/>
    <property type="evidence" value="ECO:0007669"/>
    <property type="project" value="UniProtKB-UniRule"/>
</dbReference>
<evidence type="ECO:0000256" key="6">
    <source>
        <dbReference type="ARBA" id="ARBA00022679"/>
    </source>
</evidence>
<organism evidence="17 18">
    <name type="scientific">Thalassoglobus polymorphus</name>
    <dbReference type="NCBI Taxonomy" id="2527994"/>
    <lineage>
        <taxon>Bacteria</taxon>
        <taxon>Pseudomonadati</taxon>
        <taxon>Planctomycetota</taxon>
        <taxon>Planctomycetia</taxon>
        <taxon>Planctomycetales</taxon>
        <taxon>Planctomycetaceae</taxon>
        <taxon>Thalassoglobus</taxon>
    </lineage>
</organism>
<dbReference type="FunFam" id="3.40.50.620:FF:000021">
    <property type="entry name" value="Riboflavin biosynthesis protein"/>
    <property type="match status" value="1"/>
</dbReference>
<dbReference type="InterPro" id="IPR023468">
    <property type="entry name" value="Riboflavin_kinase"/>
</dbReference>
<dbReference type="NCBIfam" id="NF004162">
    <property type="entry name" value="PRK05627.1-5"/>
    <property type="match status" value="1"/>
</dbReference>
<comment type="similarity">
    <text evidence="15">Belongs to the ribF family.</text>
</comment>
<dbReference type="RefSeq" id="WP_145197950.1">
    <property type="nucleotide sequence ID" value="NZ_CP036267.1"/>
</dbReference>
<dbReference type="PANTHER" id="PTHR22749:SF6">
    <property type="entry name" value="RIBOFLAVIN KINASE"/>
    <property type="match status" value="1"/>
</dbReference>
<evidence type="ECO:0000256" key="11">
    <source>
        <dbReference type="ARBA" id="ARBA00022840"/>
    </source>
</evidence>
<dbReference type="GO" id="GO:0006747">
    <property type="term" value="P:FAD biosynthetic process"/>
    <property type="evidence" value="ECO:0007669"/>
    <property type="project" value="UniProtKB-UniRule"/>
</dbReference>
<dbReference type="AlphaFoldDB" id="A0A517QLT1"/>
<dbReference type="KEGG" id="tpol:Mal48_18310"/>
<evidence type="ECO:0000256" key="5">
    <source>
        <dbReference type="ARBA" id="ARBA00022643"/>
    </source>
</evidence>
<evidence type="ECO:0000256" key="12">
    <source>
        <dbReference type="ARBA" id="ARBA00023268"/>
    </source>
</evidence>
<reference evidence="17 18" key="1">
    <citation type="submission" date="2019-02" db="EMBL/GenBank/DDBJ databases">
        <title>Deep-cultivation of Planctomycetes and their phenomic and genomic characterization uncovers novel biology.</title>
        <authorList>
            <person name="Wiegand S."/>
            <person name="Jogler M."/>
            <person name="Boedeker C."/>
            <person name="Pinto D."/>
            <person name="Vollmers J."/>
            <person name="Rivas-Marin E."/>
            <person name="Kohn T."/>
            <person name="Peeters S.H."/>
            <person name="Heuer A."/>
            <person name="Rast P."/>
            <person name="Oberbeckmann S."/>
            <person name="Bunk B."/>
            <person name="Jeske O."/>
            <person name="Meyerdierks A."/>
            <person name="Storesund J.E."/>
            <person name="Kallscheuer N."/>
            <person name="Luecker S."/>
            <person name="Lage O.M."/>
            <person name="Pohl T."/>
            <person name="Merkel B.J."/>
            <person name="Hornburger P."/>
            <person name="Mueller R.-W."/>
            <person name="Bruemmer F."/>
            <person name="Labrenz M."/>
            <person name="Spormann A.M."/>
            <person name="Op den Camp H."/>
            <person name="Overmann J."/>
            <person name="Amann R."/>
            <person name="Jetten M.S.M."/>
            <person name="Mascher T."/>
            <person name="Medema M.H."/>
            <person name="Devos D.P."/>
            <person name="Kaster A.-K."/>
            <person name="Ovreas L."/>
            <person name="Rohde M."/>
            <person name="Galperin M.Y."/>
            <person name="Jogler C."/>
        </authorList>
    </citation>
    <scope>NUCLEOTIDE SEQUENCE [LARGE SCALE GENOMIC DNA]</scope>
    <source>
        <strain evidence="17 18">Mal48</strain>
    </source>
</reference>
<comment type="function">
    <text evidence="1">Catalyzes the phosphorylation of riboflavin to FMN followed by the adenylation of FMN to FAD.</text>
</comment>
<evidence type="ECO:0000256" key="2">
    <source>
        <dbReference type="ARBA" id="ARBA00004726"/>
    </source>
</evidence>
<dbReference type="PIRSF" id="PIRSF004491">
    <property type="entry name" value="FAD_Synth"/>
    <property type="match status" value="1"/>
</dbReference>
<dbReference type="GO" id="GO:0009398">
    <property type="term" value="P:FMN biosynthetic process"/>
    <property type="evidence" value="ECO:0007669"/>
    <property type="project" value="UniProtKB-UniRule"/>
</dbReference>
<evidence type="ECO:0000256" key="7">
    <source>
        <dbReference type="ARBA" id="ARBA00022695"/>
    </source>
</evidence>
<dbReference type="SUPFAM" id="SSF52374">
    <property type="entry name" value="Nucleotidylyl transferase"/>
    <property type="match status" value="1"/>
</dbReference>
<feature type="domain" description="Riboflavin kinase" evidence="16">
    <location>
        <begin position="182"/>
        <end position="305"/>
    </location>
</feature>
<evidence type="ECO:0000259" key="16">
    <source>
        <dbReference type="SMART" id="SM00904"/>
    </source>
</evidence>
<evidence type="ECO:0000256" key="9">
    <source>
        <dbReference type="ARBA" id="ARBA00022777"/>
    </source>
</evidence>
<dbReference type="GO" id="GO:0009231">
    <property type="term" value="P:riboflavin biosynthetic process"/>
    <property type="evidence" value="ECO:0007669"/>
    <property type="project" value="InterPro"/>
</dbReference>
<dbReference type="EC" id="2.7.1.26" evidence="15"/>
<evidence type="ECO:0000256" key="14">
    <source>
        <dbReference type="ARBA" id="ARBA00049494"/>
    </source>
</evidence>
<dbReference type="InterPro" id="IPR014729">
    <property type="entry name" value="Rossmann-like_a/b/a_fold"/>
</dbReference>
<evidence type="ECO:0000256" key="13">
    <source>
        <dbReference type="ARBA" id="ARBA00047880"/>
    </source>
</evidence>
<evidence type="ECO:0000256" key="4">
    <source>
        <dbReference type="ARBA" id="ARBA00022630"/>
    </source>
</evidence>
<dbReference type="SUPFAM" id="SSF82114">
    <property type="entry name" value="Riboflavin kinase-like"/>
    <property type="match status" value="1"/>
</dbReference>
<dbReference type="Gene3D" id="2.40.30.30">
    <property type="entry name" value="Riboflavin kinase-like"/>
    <property type="match status" value="1"/>
</dbReference>
<evidence type="ECO:0000256" key="10">
    <source>
        <dbReference type="ARBA" id="ARBA00022827"/>
    </source>
</evidence>
<dbReference type="FunFam" id="2.40.30.30:FF:000003">
    <property type="entry name" value="Riboflavin biosynthesis protein"/>
    <property type="match status" value="1"/>
</dbReference>
<comment type="catalytic activity">
    <reaction evidence="14 15">
        <text>FMN + ATP + H(+) = FAD + diphosphate</text>
        <dbReference type="Rhea" id="RHEA:17237"/>
        <dbReference type="ChEBI" id="CHEBI:15378"/>
        <dbReference type="ChEBI" id="CHEBI:30616"/>
        <dbReference type="ChEBI" id="CHEBI:33019"/>
        <dbReference type="ChEBI" id="CHEBI:57692"/>
        <dbReference type="ChEBI" id="CHEBI:58210"/>
        <dbReference type="EC" id="2.7.7.2"/>
    </reaction>
</comment>
<comment type="pathway">
    <text evidence="3 15">Cofactor biosynthesis; FMN biosynthesis; FMN from riboflavin (ATP route): step 1/1.</text>
</comment>
<sequence length="305" mass="33980">MSTHLGLHDSPPYRDGYLSIGNFDGVHLGHRAILSKLVEKARAARTTSTVLTFDPHPIQLLRPEFLPPKLTTLEEKAELIQSCGVDHVVVYPTDHSLLELEPESFFKQIVLNHFQARGMVEGPNFYFGKNRAGTTETLQQLCFEHQMSLEIVSPTLLGELMVSSSEIRSNLKQGHVSLAASQLGRPYAISGVVIRGDERGRMLGFPTANLGEVETQIPKPGVYAAIARVGEKSWKAAINIGPNPTFGIVVQKIEAHLLDFEGDLYGQKICLDLIERVRDVKSFETVEELKQQVRKDIEQVQKMTK</sequence>
<accession>A0A517QLT1</accession>
<name>A0A517QLT1_9PLAN</name>
<dbReference type="InterPro" id="IPR015865">
    <property type="entry name" value="Riboflavin_kinase_bac/euk"/>
</dbReference>
<dbReference type="GO" id="GO:0008531">
    <property type="term" value="F:riboflavin kinase activity"/>
    <property type="evidence" value="ECO:0007669"/>
    <property type="project" value="UniProtKB-UniRule"/>
</dbReference>
<protein>
    <recommendedName>
        <fullName evidence="15">Riboflavin biosynthesis protein</fullName>
    </recommendedName>
    <domain>
        <recommendedName>
            <fullName evidence="15">Riboflavin kinase</fullName>
            <ecNumber evidence="15">2.7.1.26</ecNumber>
        </recommendedName>
        <alternativeName>
            <fullName evidence="15">Flavokinase</fullName>
        </alternativeName>
    </domain>
    <domain>
        <recommendedName>
            <fullName evidence="15">FMN adenylyltransferase</fullName>
            <ecNumber evidence="15">2.7.7.2</ecNumber>
        </recommendedName>
        <alternativeName>
            <fullName evidence="15">FAD pyrophosphorylase</fullName>
        </alternativeName>
        <alternativeName>
            <fullName evidence="15">FAD synthase</fullName>
        </alternativeName>
    </domain>
</protein>
<dbReference type="SMART" id="SM00904">
    <property type="entry name" value="Flavokinase"/>
    <property type="match status" value="1"/>
</dbReference>
<dbReference type="UniPathway" id="UPA00277">
    <property type="reaction ID" value="UER00407"/>
</dbReference>
<dbReference type="Pfam" id="PF01687">
    <property type="entry name" value="Flavokinase"/>
    <property type="match status" value="1"/>
</dbReference>
<dbReference type="NCBIfam" id="NF004160">
    <property type="entry name" value="PRK05627.1-3"/>
    <property type="match status" value="1"/>
</dbReference>
<dbReference type="GO" id="GO:0003919">
    <property type="term" value="F:FMN adenylyltransferase activity"/>
    <property type="evidence" value="ECO:0007669"/>
    <property type="project" value="UniProtKB-UniRule"/>
</dbReference>
<gene>
    <name evidence="17" type="primary">ribF</name>
    <name evidence="17" type="ORF">Mal48_18310</name>
</gene>
<dbReference type="PANTHER" id="PTHR22749">
    <property type="entry name" value="RIBOFLAVIN KINASE/FMN ADENYLYLTRANSFERASE"/>
    <property type="match status" value="1"/>
</dbReference>